<keyword evidence="7" id="KW-1185">Reference proteome</keyword>
<dbReference type="OMA" id="CFRGPFV"/>
<dbReference type="InterPro" id="IPR003107">
    <property type="entry name" value="HAT"/>
</dbReference>
<dbReference type="GO" id="GO:0031124">
    <property type="term" value="P:mRNA 3'-end processing"/>
    <property type="evidence" value="ECO:0007669"/>
    <property type="project" value="InterPro"/>
</dbReference>
<name>A0A6A5BVC4_NAEFO</name>
<accession>A0A6A5BVC4</accession>
<dbReference type="VEuPathDB" id="AmoebaDB:NfTy_059620"/>
<evidence type="ECO:0000256" key="2">
    <source>
        <dbReference type="ARBA" id="ARBA00022737"/>
    </source>
</evidence>
<proteinExistence type="predicted"/>
<dbReference type="VEuPathDB" id="AmoebaDB:FDP41_003200"/>
<sequence>MSSHGRHDHQDQDDLELGGKQNEKIEVAESRIESNKYDTEAWTILLSEVQEMNIVKARAYYEKFFEIYPTAAKYWKIYAEHELKAHNKQQVEDIFRRCLEPCPNFELWRFYLDYMRDNKDHETINKVFEVCRNKVGIDISASSIWIDSIKFIKDLAITDQSQRQQQIMVLRKLYQEAIQVSMHDLDRIWKDYEAFENEVNPVNGKNELQEFLPKFKLALNKYREKKNIRENMGGVGGLLLNMLATPPTNSEKEETQKQIWKDLIELEKRNSQRLPPEELKRRVIFVYRQCLLCFRYHADIWYDAAMYLISIQCHDEAIQFFQAGCLALQPIPKTLEIVPSNPSAKEGSILLHLAFAEYLESKKKFEEAANVFKELLKIRQDPLIFIQYIRFMRRTKGMEGAREVFIEAKKSPNCSYHVWVASALLEYTMNDQPDIARKIFKLGLNQSFGKEPGFILEYLKFLDHLNDKNNTRVLFETILNEIPKEKSVEIWNKFLQFEYALGDLNSIEKVEERKQIAFGEPNTDSANTSSDSHQSSIIALTNLVNRTKFLDLCPCTPHEMEYLKLKAQDSEKIPIDDEDHRRYSKSFYKIDYTRQITFTNTRQQSQSDKSLIGANVAIPTAAVPPSYTKYRAYLSSKKIYLPDLKQMNEFKVIPNPIDQSRGSSSNLPLVTIPDEHILPNVVLQVLKRMPLQTYVNLPSIDQILDVIANTPLPNRPLDDHKRGRVDYEAVHDYDEEEMEDEDLNAPRSYVDIYTKRRKQRK</sequence>
<dbReference type="Proteomes" id="UP000444721">
    <property type="component" value="Unassembled WGS sequence"/>
</dbReference>
<dbReference type="SMART" id="SM00386">
    <property type="entry name" value="HAT"/>
    <property type="match status" value="9"/>
</dbReference>
<dbReference type="GO" id="GO:0005634">
    <property type="term" value="C:nucleus"/>
    <property type="evidence" value="ECO:0007669"/>
    <property type="project" value="UniProtKB-SubCell"/>
</dbReference>
<evidence type="ECO:0000256" key="3">
    <source>
        <dbReference type="ARBA" id="ARBA00023242"/>
    </source>
</evidence>
<dbReference type="InterPro" id="IPR045243">
    <property type="entry name" value="Rna14-like"/>
</dbReference>
<feature type="region of interest" description="Disordered" evidence="4">
    <location>
        <begin position="1"/>
        <end position="20"/>
    </location>
</feature>
<protein>
    <recommendedName>
        <fullName evidence="5">Suppressor of forked domain-containing protein</fullName>
    </recommendedName>
</protein>
<dbReference type="PANTHER" id="PTHR19980">
    <property type="entry name" value="RNA CLEAVAGE STIMULATION FACTOR"/>
    <property type="match status" value="1"/>
</dbReference>
<keyword evidence="2" id="KW-0677">Repeat</keyword>
<reference evidence="6 7" key="1">
    <citation type="journal article" date="2019" name="Sci. Rep.">
        <title>Nanopore sequencing improves the draft genome of the human pathogenic amoeba Naegleria fowleri.</title>
        <authorList>
            <person name="Liechti N."/>
            <person name="Schurch N."/>
            <person name="Bruggmann R."/>
            <person name="Wittwer M."/>
        </authorList>
    </citation>
    <scope>NUCLEOTIDE SEQUENCE [LARGE SCALE GENOMIC DNA]</scope>
    <source>
        <strain evidence="6 7">ATCC 30894</strain>
    </source>
</reference>
<dbReference type="GeneID" id="68110418"/>
<dbReference type="GO" id="GO:0003729">
    <property type="term" value="F:mRNA binding"/>
    <property type="evidence" value="ECO:0007669"/>
    <property type="project" value="TreeGrafter"/>
</dbReference>
<dbReference type="AlphaFoldDB" id="A0A6A5BVC4"/>
<evidence type="ECO:0000259" key="5">
    <source>
        <dbReference type="Pfam" id="PF05843"/>
    </source>
</evidence>
<dbReference type="RefSeq" id="XP_044562591.1">
    <property type="nucleotide sequence ID" value="XM_044706479.1"/>
</dbReference>
<dbReference type="PANTHER" id="PTHR19980:SF0">
    <property type="entry name" value="CLEAVAGE STIMULATION FACTOR SUBUNIT 3"/>
    <property type="match status" value="1"/>
</dbReference>
<dbReference type="InterPro" id="IPR011990">
    <property type="entry name" value="TPR-like_helical_dom_sf"/>
</dbReference>
<comment type="subcellular location">
    <subcellularLocation>
        <location evidence="1">Nucleus</location>
    </subcellularLocation>
</comment>
<gene>
    <name evidence="6" type="ORF">FDP41_003200</name>
</gene>
<feature type="domain" description="Suppressor of forked" evidence="5">
    <location>
        <begin position="24"/>
        <end position="559"/>
    </location>
</feature>
<dbReference type="SUPFAM" id="SSF48452">
    <property type="entry name" value="TPR-like"/>
    <property type="match status" value="1"/>
</dbReference>
<evidence type="ECO:0000256" key="4">
    <source>
        <dbReference type="SAM" id="MobiDB-lite"/>
    </source>
</evidence>
<dbReference type="Pfam" id="PF05843">
    <property type="entry name" value="Suf"/>
    <property type="match status" value="1"/>
</dbReference>
<dbReference type="OrthoDB" id="26282at2759"/>
<evidence type="ECO:0000256" key="1">
    <source>
        <dbReference type="ARBA" id="ARBA00004123"/>
    </source>
</evidence>
<evidence type="ECO:0000313" key="7">
    <source>
        <dbReference type="Proteomes" id="UP000444721"/>
    </source>
</evidence>
<dbReference type="VEuPathDB" id="AmoebaDB:NF0115720"/>
<dbReference type="EMBL" id="VFQX01000033">
    <property type="protein sequence ID" value="KAF0977878.1"/>
    <property type="molecule type" value="Genomic_DNA"/>
</dbReference>
<keyword evidence="3" id="KW-0539">Nucleus</keyword>
<organism evidence="6 7">
    <name type="scientific">Naegleria fowleri</name>
    <name type="common">Brain eating amoeba</name>
    <dbReference type="NCBI Taxonomy" id="5763"/>
    <lineage>
        <taxon>Eukaryota</taxon>
        <taxon>Discoba</taxon>
        <taxon>Heterolobosea</taxon>
        <taxon>Tetramitia</taxon>
        <taxon>Eutetramitia</taxon>
        <taxon>Vahlkampfiidae</taxon>
        <taxon>Naegleria</taxon>
    </lineage>
</organism>
<evidence type="ECO:0000313" key="6">
    <source>
        <dbReference type="EMBL" id="KAF0977878.1"/>
    </source>
</evidence>
<comment type="caution">
    <text evidence="6">The sequence shown here is derived from an EMBL/GenBank/DDBJ whole genome shotgun (WGS) entry which is preliminary data.</text>
</comment>
<dbReference type="InterPro" id="IPR008847">
    <property type="entry name" value="Suf"/>
</dbReference>
<dbReference type="Gene3D" id="1.25.40.1040">
    <property type="match status" value="1"/>
</dbReference>